<feature type="transmembrane region" description="Helical" evidence="2">
    <location>
        <begin position="21"/>
        <end position="42"/>
    </location>
</feature>
<dbReference type="RefSeq" id="WP_070883292.1">
    <property type="nucleotide sequence ID" value="NZ_CP076114.1"/>
</dbReference>
<dbReference type="EMBL" id="CP076114">
    <property type="protein sequence ID" value="UUD65146.1"/>
    <property type="molecule type" value="Genomic_DNA"/>
</dbReference>
<organism evidence="3 4">
    <name type="scientific">Phytopseudomonas seleniipraecipitans</name>
    <dbReference type="NCBI Taxonomy" id="640205"/>
    <lineage>
        <taxon>Bacteria</taxon>
        <taxon>Pseudomonadati</taxon>
        <taxon>Pseudomonadota</taxon>
        <taxon>Gammaproteobacteria</taxon>
        <taxon>Pseudomonadales</taxon>
        <taxon>Pseudomonadaceae</taxon>
        <taxon>Phytopseudomonas</taxon>
    </lineage>
</organism>
<name>A0ABY5JAR3_9GAMM</name>
<evidence type="ECO:0000313" key="3">
    <source>
        <dbReference type="EMBL" id="UUD65146.1"/>
    </source>
</evidence>
<feature type="region of interest" description="Disordered" evidence="1">
    <location>
        <begin position="107"/>
        <end position="134"/>
    </location>
</feature>
<dbReference type="Proteomes" id="UP000887421">
    <property type="component" value="Chromosome"/>
</dbReference>
<protein>
    <submittedName>
        <fullName evidence="3">Uncharacterized protein</fullName>
    </submittedName>
</protein>
<feature type="compositionally biased region" description="Polar residues" evidence="1">
    <location>
        <begin position="119"/>
        <end position="134"/>
    </location>
</feature>
<keyword evidence="2" id="KW-0812">Transmembrane</keyword>
<keyword evidence="2" id="KW-0472">Membrane</keyword>
<keyword evidence="4" id="KW-1185">Reference proteome</keyword>
<sequence>MRIEKDDVPDYLKPRKKQGPWRTLAVMGMGSAIFWGLVTVFAKPIVIDVAQLKQAIRFGGEPIFSQQPAQSQQATAEALQGNDQDWIRSSQAQQTIQANRELEEWSRQRAQETQERQTVFNDNNYAPKQPVNTYKPTPAPVQQIASVEQPRQQQRTVQRERTSRWIKNWNGGTNYLAEWISVNNHIDGTTVCANHKRGSIDYRECRKAAKQHYHEECRTWRSRYSEDRKDRSDRMRERYCGAASGFNPMG</sequence>
<keyword evidence="2" id="KW-1133">Transmembrane helix</keyword>
<evidence type="ECO:0000313" key="4">
    <source>
        <dbReference type="Proteomes" id="UP000887421"/>
    </source>
</evidence>
<gene>
    <name evidence="3" type="ORF">D16iCDA_05590</name>
</gene>
<evidence type="ECO:0000256" key="2">
    <source>
        <dbReference type="SAM" id="Phobius"/>
    </source>
</evidence>
<reference evidence="3" key="1">
    <citation type="submission" date="2021-05" db="EMBL/GenBank/DDBJ databases">
        <title>Complete genome sequence of Pseudomonas seleniipraecipitans strain D1-6.</title>
        <authorList>
            <person name="Lafi F."/>
            <person name="Eida A."/>
            <person name="Alam I."/>
            <person name="Hert H."/>
            <person name="Saad M."/>
        </authorList>
    </citation>
    <scope>NUCLEOTIDE SEQUENCE</scope>
    <source>
        <strain evidence="3">D1-6</strain>
    </source>
</reference>
<evidence type="ECO:0000256" key="1">
    <source>
        <dbReference type="SAM" id="MobiDB-lite"/>
    </source>
</evidence>
<proteinExistence type="predicted"/>
<accession>A0ABY5JAR3</accession>